<feature type="domain" description="Glycosyl transferase family 3" evidence="3">
    <location>
        <begin position="1"/>
        <end position="109"/>
    </location>
</feature>
<feature type="non-terminal residue" evidence="4">
    <location>
        <position position="1"/>
    </location>
</feature>
<evidence type="ECO:0000256" key="1">
    <source>
        <dbReference type="ARBA" id="ARBA00022676"/>
    </source>
</evidence>
<evidence type="ECO:0000259" key="3">
    <source>
        <dbReference type="Pfam" id="PF00591"/>
    </source>
</evidence>
<dbReference type="GO" id="GO:0000162">
    <property type="term" value="P:L-tryptophan biosynthetic process"/>
    <property type="evidence" value="ECO:0007669"/>
    <property type="project" value="InterPro"/>
</dbReference>
<accession>A0A3B0TPD0</accession>
<organism evidence="4">
    <name type="scientific">hydrothermal vent metagenome</name>
    <dbReference type="NCBI Taxonomy" id="652676"/>
    <lineage>
        <taxon>unclassified sequences</taxon>
        <taxon>metagenomes</taxon>
        <taxon>ecological metagenomes</taxon>
    </lineage>
</organism>
<dbReference type="PANTHER" id="PTHR43285:SF2">
    <property type="entry name" value="ANTHRANILATE PHOSPHORIBOSYLTRANSFERASE"/>
    <property type="match status" value="1"/>
</dbReference>
<sequence>AFVVHGHDGLDEISTAAKTDVLRLVDGEITKAEFQPNDFGVRRVTLADLSGGDPAENLTITRAILSGEQGPRTDVALVNACPAIVASGLAQGFGDAMTLAMSAIESGAAMGVVDAAVSFSRSA</sequence>
<proteinExistence type="predicted"/>
<reference evidence="4" key="1">
    <citation type="submission" date="2018-06" db="EMBL/GenBank/DDBJ databases">
        <authorList>
            <person name="Zhirakovskaya E."/>
        </authorList>
    </citation>
    <scope>NUCLEOTIDE SEQUENCE</scope>
</reference>
<dbReference type="EC" id="2.4.2.18" evidence="4"/>
<dbReference type="PANTHER" id="PTHR43285">
    <property type="entry name" value="ANTHRANILATE PHOSPHORIBOSYLTRANSFERASE"/>
    <property type="match status" value="1"/>
</dbReference>
<keyword evidence="2 4" id="KW-0808">Transferase</keyword>
<dbReference type="InterPro" id="IPR035902">
    <property type="entry name" value="Nuc_phospho_transferase"/>
</dbReference>
<dbReference type="InterPro" id="IPR000312">
    <property type="entry name" value="Glycosyl_Trfase_fam3"/>
</dbReference>
<dbReference type="Gene3D" id="3.40.1030.10">
    <property type="entry name" value="Nucleoside phosphorylase/phosphoribosyltransferase catalytic domain"/>
    <property type="match status" value="1"/>
</dbReference>
<dbReference type="EMBL" id="UOEK01000508">
    <property type="protein sequence ID" value="VAW08926.1"/>
    <property type="molecule type" value="Genomic_DNA"/>
</dbReference>
<evidence type="ECO:0000256" key="2">
    <source>
        <dbReference type="ARBA" id="ARBA00022679"/>
    </source>
</evidence>
<evidence type="ECO:0000313" key="4">
    <source>
        <dbReference type="EMBL" id="VAW08926.1"/>
    </source>
</evidence>
<dbReference type="SUPFAM" id="SSF52418">
    <property type="entry name" value="Nucleoside phosphorylase/phosphoribosyltransferase catalytic domain"/>
    <property type="match status" value="1"/>
</dbReference>
<name>A0A3B0TPD0_9ZZZZ</name>
<dbReference type="GO" id="GO:0004048">
    <property type="term" value="F:anthranilate phosphoribosyltransferase activity"/>
    <property type="evidence" value="ECO:0007669"/>
    <property type="project" value="UniProtKB-EC"/>
</dbReference>
<gene>
    <name evidence="4" type="ORF">MNBD_ACTINO02-2488</name>
</gene>
<protein>
    <submittedName>
        <fullName evidence="4">Anthranilate phosphoribosyltransferase</fullName>
        <ecNumber evidence="4">2.4.2.18</ecNumber>
    </submittedName>
</protein>
<dbReference type="GO" id="GO:0005829">
    <property type="term" value="C:cytosol"/>
    <property type="evidence" value="ECO:0007669"/>
    <property type="project" value="TreeGrafter"/>
</dbReference>
<dbReference type="Pfam" id="PF00591">
    <property type="entry name" value="Glycos_transf_3"/>
    <property type="match status" value="1"/>
</dbReference>
<keyword evidence="1 4" id="KW-0328">Glycosyltransferase</keyword>
<dbReference type="AlphaFoldDB" id="A0A3B0TPD0"/>
<dbReference type="InterPro" id="IPR005940">
    <property type="entry name" value="Anthranilate_Pribosyl_Tfrase"/>
</dbReference>